<accession>A0A5E4QLB0</accession>
<organism evidence="1 2">
    <name type="scientific">Leptidea sinapis</name>
    <dbReference type="NCBI Taxonomy" id="189913"/>
    <lineage>
        <taxon>Eukaryota</taxon>
        <taxon>Metazoa</taxon>
        <taxon>Ecdysozoa</taxon>
        <taxon>Arthropoda</taxon>
        <taxon>Hexapoda</taxon>
        <taxon>Insecta</taxon>
        <taxon>Pterygota</taxon>
        <taxon>Neoptera</taxon>
        <taxon>Endopterygota</taxon>
        <taxon>Lepidoptera</taxon>
        <taxon>Glossata</taxon>
        <taxon>Ditrysia</taxon>
        <taxon>Papilionoidea</taxon>
        <taxon>Pieridae</taxon>
        <taxon>Dismorphiinae</taxon>
        <taxon>Leptidea</taxon>
    </lineage>
</organism>
<sequence length="109" mass="11960">MYHFACYRGENTMPTFLRAPMTHMTPRSARCHHYLINLQLATIAMYTAFNMLCITDYVECMWALCRPDCGSPGSCIAPNMCRCPGGVEAPSCFPGGGGGGGGYYPYLQL</sequence>
<proteinExistence type="predicted"/>
<dbReference type="Gene3D" id="2.10.25.10">
    <property type="entry name" value="Laminin"/>
    <property type="match status" value="1"/>
</dbReference>
<name>A0A5E4QLB0_9NEOP</name>
<evidence type="ECO:0000313" key="1">
    <source>
        <dbReference type="EMBL" id="VVC98754.1"/>
    </source>
</evidence>
<dbReference type="AlphaFoldDB" id="A0A5E4QLB0"/>
<evidence type="ECO:0000313" key="2">
    <source>
        <dbReference type="Proteomes" id="UP000324832"/>
    </source>
</evidence>
<protein>
    <submittedName>
        <fullName evidence="1">Uncharacterized protein</fullName>
    </submittedName>
</protein>
<dbReference type="Proteomes" id="UP000324832">
    <property type="component" value="Unassembled WGS sequence"/>
</dbReference>
<keyword evidence="2" id="KW-1185">Reference proteome</keyword>
<gene>
    <name evidence="1" type="ORF">LSINAPIS_LOCUS9778</name>
</gene>
<dbReference type="EMBL" id="FZQP02003778">
    <property type="protein sequence ID" value="VVC98754.1"/>
    <property type="molecule type" value="Genomic_DNA"/>
</dbReference>
<reference evidence="1 2" key="1">
    <citation type="submission" date="2017-07" db="EMBL/GenBank/DDBJ databases">
        <authorList>
            <person name="Talla V."/>
            <person name="Backstrom N."/>
        </authorList>
    </citation>
    <scope>NUCLEOTIDE SEQUENCE [LARGE SCALE GENOMIC DNA]</scope>
</reference>